<dbReference type="Proteomes" id="UP000318420">
    <property type="component" value="Segment"/>
</dbReference>
<evidence type="ECO:0000313" key="3">
    <source>
        <dbReference type="EMBL" id="QDH47179.1"/>
    </source>
</evidence>
<keyword evidence="4" id="KW-1185">Reference proteome</keyword>
<gene>
    <name evidence="3" type="ORF">LAh10_120</name>
</gene>
<evidence type="ECO:0000256" key="2">
    <source>
        <dbReference type="SAM" id="Phobius"/>
    </source>
</evidence>
<feature type="region of interest" description="Disordered" evidence="1">
    <location>
        <begin position="1"/>
        <end position="28"/>
    </location>
</feature>
<keyword evidence="2" id="KW-1133">Transmembrane helix</keyword>
<name>A0A514A1N8_9CAUD</name>
<keyword evidence="2" id="KW-0812">Transmembrane</keyword>
<sequence>MVRKLMLSLRKSSSVSTPPPSWASSKPRLDSVHRLTPRKRSTPFTMMSSHRKKWCSGYWSVSTRRMNSISRYGNLMIDPSIYISILVIIAAIVWLVIGVNISARVHWAFGTPHNTMRFGSRLKNNAIFIGNAVFWPWLGLFFLYAILEANFDR</sequence>
<dbReference type="EMBL" id="MK838116">
    <property type="protein sequence ID" value="QDH47179.1"/>
    <property type="molecule type" value="Genomic_DNA"/>
</dbReference>
<proteinExistence type="predicted"/>
<keyword evidence="2" id="KW-0472">Membrane</keyword>
<protein>
    <submittedName>
        <fullName evidence="3">Uncharacterized protein</fullName>
    </submittedName>
</protein>
<reference evidence="3 4" key="1">
    <citation type="submission" date="2019-04" db="EMBL/GenBank/DDBJ databases">
        <title>Novel bacteriophages capable of disrupting biofilms from clinical strains of Aeromonas hydrophila with intrinsic antibiotic resistance.</title>
        <authorList>
            <person name="Kabwe M."/>
            <person name="Brown T.L."/>
            <person name="Speirs L."/>
            <person name="Ku H."/>
            <person name="Leach M."/>
            <person name="Chan H.T."/>
            <person name="Petrovski S."/>
            <person name="Lock P."/>
            <person name="Tucci J."/>
        </authorList>
    </citation>
    <scope>NUCLEOTIDE SEQUENCE [LARGE SCALE GENOMIC DNA]</scope>
</reference>
<accession>A0A514A1N8</accession>
<feature type="transmembrane region" description="Helical" evidence="2">
    <location>
        <begin position="127"/>
        <end position="147"/>
    </location>
</feature>
<feature type="compositionally biased region" description="Low complexity" evidence="1">
    <location>
        <begin position="1"/>
        <end position="16"/>
    </location>
</feature>
<evidence type="ECO:0000313" key="4">
    <source>
        <dbReference type="Proteomes" id="UP000318420"/>
    </source>
</evidence>
<evidence type="ECO:0000256" key="1">
    <source>
        <dbReference type="SAM" id="MobiDB-lite"/>
    </source>
</evidence>
<feature type="transmembrane region" description="Helical" evidence="2">
    <location>
        <begin position="81"/>
        <end position="107"/>
    </location>
</feature>
<organism evidence="3 4">
    <name type="scientific">Aeromonas phage LAh10</name>
    <dbReference type="NCBI Taxonomy" id="2591025"/>
    <lineage>
        <taxon>Viruses</taxon>
        <taxon>Duplodnaviria</taxon>
        <taxon>Heunggongvirae</taxon>
        <taxon>Uroviricota</taxon>
        <taxon>Caudoviricetes</taxon>
        <taxon>Chimalliviridae</taxon>
        <taxon>Ludhianavirus</taxon>
        <taxon>Ludhianavirus LAh10</taxon>
    </lineage>
</organism>